<reference evidence="9 10" key="1">
    <citation type="submission" date="2018-11" db="EMBL/GenBank/DDBJ databases">
        <title>Complete genome sequencing of the Actinobacteria Serinibacter sp. K3-2.</title>
        <authorList>
            <person name="Rakitin A.L."/>
            <person name="Beletsky A.V."/>
            <person name="Mardanov A.V."/>
            <person name="Ravin N.V."/>
            <person name="Gromova A.S."/>
            <person name="Filippova S.N."/>
            <person name="Gal'Chenko V.F."/>
        </authorList>
    </citation>
    <scope>NUCLEOTIDE SEQUENCE [LARGE SCALE GENOMIC DNA]</scope>
    <source>
        <strain evidence="9 10">K3-2</strain>
    </source>
</reference>
<dbReference type="AlphaFoldDB" id="A0A4Z1E2L4"/>
<dbReference type="CDD" id="cd06261">
    <property type="entry name" value="TM_PBP2"/>
    <property type="match status" value="1"/>
</dbReference>
<dbReference type="GO" id="GO:0055085">
    <property type="term" value="P:transmembrane transport"/>
    <property type="evidence" value="ECO:0007669"/>
    <property type="project" value="InterPro"/>
</dbReference>
<dbReference type="PANTHER" id="PTHR43744:SF12">
    <property type="entry name" value="ABC TRANSPORTER PERMEASE PROTEIN MG189-RELATED"/>
    <property type="match status" value="1"/>
</dbReference>
<protein>
    <submittedName>
        <fullName evidence="9">N-Acetyl-D-glucosamine ABC transport system, permease protein 1</fullName>
    </submittedName>
</protein>
<keyword evidence="3" id="KW-1003">Cell membrane</keyword>
<dbReference type="OrthoDB" id="3524874at2"/>
<evidence type="ECO:0000313" key="9">
    <source>
        <dbReference type="EMBL" id="TGO04942.1"/>
    </source>
</evidence>
<keyword evidence="4 7" id="KW-0812">Transmembrane</keyword>
<feature type="domain" description="ABC transmembrane type-1" evidence="8">
    <location>
        <begin position="90"/>
        <end position="282"/>
    </location>
</feature>
<dbReference type="Pfam" id="PF00528">
    <property type="entry name" value="BPD_transp_1"/>
    <property type="match status" value="1"/>
</dbReference>
<dbReference type="InterPro" id="IPR035906">
    <property type="entry name" value="MetI-like_sf"/>
</dbReference>
<evidence type="ECO:0000256" key="2">
    <source>
        <dbReference type="ARBA" id="ARBA00022448"/>
    </source>
</evidence>
<feature type="transmembrane region" description="Helical" evidence="7">
    <location>
        <begin position="201"/>
        <end position="221"/>
    </location>
</feature>
<evidence type="ECO:0000256" key="6">
    <source>
        <dbReference type="ARBA" id="ARBA00023136"/>
    </source>
</evidence>
<proteinExistence type="inferred from homology"/>
<accession>A0A4Z1E2L4</accession>
<sequence>MSDLRTRPTTKRPPTGDLAAEGRRRRASIAAFYTVLIVVAIIYIYPFVIQAGTSFKTDGDSTYNPLNPFPSLFTLDAYATLADVDFPLWFRNSVIVTAFVTVGRVLLCSAAGYALSRLHFVGRKFLLAAILAVMAVPGVVLLIPKFLILNQLGMYNTFSAMIIPLLWDATGIFIMKQYFDTIPPAVEEAARIDGAGVVRRFWSIMLPMAGPALVTLTVFAFQGSWNEFTHFIVARSSAETNTLTTGVAALTTGQFGSGNRYPLKLAAALIMTIPVALVYFVFQRKLVRGQGGGAVKG</sequence>
<evidence type="ECO:0000256" key="4">
    <source>
        <dbReference type="ARBA" id="ARBA00022692"/>
    </source>
</evidence>
<dbReference type="InterPro" id="IPR000515">
    <property type="entry name" value="MetI-like"/>
</dbReference>
<evidence type="ECO:0000259" key="8">
    <source>
        <dbReference type="PROSITE" id="PS50928"/>
    </source>
</evidence>
<keyword evidence="10" id="KW-1185">Reference proteome</keyword>
<dbReference type="RefSeq" id="WP_135850465.1">
    <property type="nucleotide sequence ID" value="NZ_RHPJ01000003.1"/>
</dbReference>
<name>A0A4Z1E2L4_9MICO</name>
<organism evidence="9 10">
    <name type="scientific">Serinibacter arcticus</name>
    <dbReference type="NCBI Taxonomy" id="1655435"/>
    <lineage>
        <taxon>Bacteria</taxon>
        <taxon>Bacillati</taxon>
        <taxon>Actinomycetota</taxon>
        <taxon>Actinomycetes</taxon>
        <taxon>Micrococcales</taxon>
        <taxon>Beutenbergiaceae</taxon>
        <taxon>Serinibacter</taxon>
    </lineage>
</organism>
<feature type="transmembrane region" description="Helical" evidence="7">
    <location>
        <begin position="30"/>
        <end position="49"/>
    </location>
</feature>
<keyword evidence="2 7" id="KW-0813">Transport</keyword>
<feature type="transmembrane region" description="Helical" evidence="7">
    <location>
        <begin position="265"/>
        <end position="282"/>
    </location>
</feature>
<feature type="transmembrane region" description="Helical" evidence="7">
    <location>
        <begin position="94"/>
        <end position="113"/>
    </location>
</feature>
<dbReference type="PANTHER" id="PTHR43744">
    <property type="entry name" value="ABC TRANSPORTER PERMEASE PROTEIN MG189-RELATED-RELATED"/>
    <property type="match status" value="1"/>
</dbReference>
<evidence type="ECO:0000256" key="5">
    <source>
        <dbReference type="ARBA" id="ARBA00022989"/>
    </source>
</evidence>
<dbReference type="EMBL" id="RHPJ01000003">
    <property type="protein sequence ID" value="TGO04942.1"/>
    <property type="molecule type" value="Genomic_DNA"/>
</dbReference>
<dbReference type="SUPFAM" id="SSF161098">
    <property type="entry name" value="MetI-like"/>
    <property type="match status" value="1"/>
</dbReference>
<comment type="similarity">
    <text evidence="7">Belongs to the binding-protein-dependent transport system permease family.</text>
</comment>
<evidence type="ECO:0000256" key="3">
    <source>
        <dbReference type="ARBA" id="ARBA00022475"/>
    </source>
</evidence>
<evidence type="ECO:0000313" key="10">
    <source>
        <dbReference type="Proteomes" id="UP000297318"/>
    </source>
</evidence>
<gene>
    <name evidence="9" type="ORF">SERN_2535</name>
</gene>
<feature type="transmembrane region" description="Helical" evidence="7">
    <location>
        <begin position="154"/>
        <end position="174"/>
    </location>
</feature>
<comment type="caution">
    <text evidence="9">The sequence shown here is derived from an EMBL/GenBank/DDBJ whole genome shotgun (WGS) entry which is preliminary data.</text>
</comment>
<evidence type="ECO:0000256" key="1">
    <source>
        <dbReference type="ARBA" id="ARBA00004651"/>
    </source>
</evidence>
<dbReference type="Proteomes" id="UP000297318">
    <property type="component" value="Unassembled WGS sequence"/>
</dbReference>
<evidence type="ECO:0000256" key="7">
    <source>
        <dbReference type="RuleBase" id="RU363032"/>
    </source>
</evidence>
<comment type="subcellular location">
    <subcellularLocation>
        <location evidence="1 7">Cell membrane</location>
        <topology evidence="1 7">Multi-pass membrane protein</topology>
    </subcellularLocation>
</comment>
<feature type="transmembrane region" description="Helical" evidence="7">
    <location>
        <begin position="125"/>
        <end position="148"/>
    </location>
</feature>
<keyword evidence="5 7" id="KW-1133">Transmembrane helix</keyword>
<dbReference type="PROSITE" id="PS50928">
    <property type="entry name" value="ABC_TM1"/>
    <property type="match status" value="1"/>
</dbReference>
<dbReference type="Gene3D" id="1.10.3720.10">
    <property type="entry name" value="MetI-like"/>
    <property type="match status" value="1"/>
</dbReference>
<keyword evidence="6 7" id="KW-0472">Membrane</keyword>
<dbReference type="GO" id="GO:0005886">
    <property type="term" value="C:plasma membrane"/>
    <property type="evidence" value="ECO:0007669"/>
    <property type="project" value="UniProtKB-SubCell"/>
</dbReference>